<sequence>MTSPEERIPAHDISRDSTATASDRLHITTPGTLDFSRLQASPVDLDQQILEVNILVYSEAIPSVDANANADADADADADVHNNDDNDVDNEAIARHITYVYIAQLKANQNIMCL</sequence>
<evidence type="ECO:0000313" key="3">
    <source>
        <dbReference type="Proteomes" id="UP000092445"/>
    </source>
</evidence>
<evidence type="ECO:0000313" key="2">
    <source>
        <dbReference type="EnsemblMetazoa" id="GPAI031250-PA"/>
    </source>
</evidence>
<proteinExistence type="predicted"/>
<keyword evidence="3" id="KW-1185">Reference proteome</keyword>
<reference evidence="3" key="1">
    <citation type="submission" date="2014-03" db="EMBL/GenBank/DDBJ databases">
        <authorList>
            <person name="Aksoy S."/>
            <person name="Warren W."/>
            <person name="Wilson R.K."/>
        </authorList>
    </citation>
    <scope>NUCLEOTIDE SEQUENCE [LARGE SCALE GENOMIC DNA]</scope>
    <source>
        <strain evidence="3">IAEA</strain>
    </source>
</reference>
<feature type="compositionally biased region" description="Basic and acidic residues" evidence="1">
    <location>
        <begin position="1"/>
        <end position="15"/>
    </location>
</feature>
<organism evidence="2 3">
    <name type="scientific">Glossina pallidipes</name>
    <name type="common">Tsetse fly</name>
    <dbReference type="NCBI Taxonomy" id="7398"/>
    <lineage>
        <taxon>Eukaryota</taxon>
        <taxon>Metazoa</taxon>
        <taxon>Ecdysozoa</taxon>
        <taxon>Arthropoda</taxon>
        <taxon>Hexapoda</taxon>
        <taxon>Insecta</taxon>
        <taxon>Pterygota</taxon>
        <taxon>Neoptera</taxon>
        <taxon>Endopterygota</taxon>
        <taxon>Diptera</taxon>
        <taxon>Brachycera</taxon>
        <taxon>Muscomorpha</taxon>
        <taxon>Hippoboscoidea</taxon>
        <taxon>Glossinidae</taxon>
        <taxon>Glossina</taxon>
    </lineage>
</organism>
<dbReference type="AlphaFoldDB" id="A0A1B0A130"/>
<protein>
    <submittedName>
        <fullName evidence="2">Uncharacterized protein</fullName>
    </submittedName>
</protein>
<accession>A0A1B0A130</accession>
<dbReference type="VEuPathDB" id="VectorBase:GPAI031250"/>
<name>A0A1B0A130_GLOPL</name>
<reference evidence="2" key="2">
    <citation type="submission" date="2020-05" db="UniProtKB">
        <authorList>
            <consortium name="EnsemblMetazoa"/>
        </authorList>
    </citation>
    <scope>IDENTIFICATION</scope>
    <source>
        <strain evidence="2">IAEA</strain>
    </source>
</reference>
<feature type="region of interest" description="Disordered" evidence="1">
    <location>
        <begin position="1"/>
        <end position="23"/>
    </location>
</feature>
<dbReference type="Proteomes" id="UP000092445">
    <property type="component" value="Unassembled WGS sequence"/>
</dbReference>
<evidence type="ECO:0000256" key="1">
    <source>
        <dbReference type="SAM" id="MobiDB-lite"/>
    </source>
</evidence>
<dbReference type="EnsemblMetazoa" id="GPAI031250-RA">
    <property type="protein sequence ID" value="GPAI031250-PA"/>
    <property type="gene ID" value="GPAI031250"/>
</dbReference>